<gene>
    <name evidence="1" type="ORF">ACETWP_16235</name>
</gene>
<dbReference type="Proteomes" id="UP001575652">
    <property type="component" value="Unassembled WGS sequence"/>
</dbReference>
<name>A0ABV4USV6_9MICC</name>
<reference evidence="1 2" key="1">
    <citation type="submission" date="2024-09" db="EMBL/GenBank/DDBJ databases">
        <authorList>
            <person name="Salinas-Garcia M.A."/>
            <person name="Prieme A."/>
        </authorList>
    </citation>
    <scope>NUCLEOTIDE SEQUENCE [LARGE SCALE GENOMIC DNA]</scope>
    <source>
        <strain evidence="1 2">DSM 21081</strain>
    </source>
</reference>
<organism evidence="1 2">
    <name type="scientific">Arthrobacter halodurans</name>
    <dbReference type="NCBI Taxonomy" id="516699"/>
    <lineage>
        <taxon>Bacteria</taxon>
        <taxon>Bacillati</taxon>
        <taxon>Actinomycetota</taxon>
        <taxon>Actinomycetes</taxon>
        <taxon>Micrococcales</taxon>
        <taxon>Micrococcaceae</taxon>
        <taxon>Arthrobacter</taxon>
    </lineage>
</organism>
<protein>
    <submittedName>
        <fullName evidence="1">Uncharacterized protein</fullName>
    </submittedName>
</protein>
<sequence>MPNRRGTYPGVFALANGLASSGRLTAADAAWLRRANDNANATYPNPTAATPDCYDRALNPGARSWFRDSAEHLFVLTDPYLELLDRYEVPWVELRTSSPGRIVHEDDVQVVAIPWAHVDHWLP</sequence>
<proteinExistence type="predicted"/>
<dbReference type="EMBL" id="JBHDLJ010000018">
    <property type="protein sequence ID" value="MFB0836139.1"/>
    <property type="molecule type" value="Genomic_DNA"/>
</dbReference>
<keyword evidence="2" id="KW-1185">Reference proteome</keyword>
<accession>A0ABV4USV6</accession>
<evidence type="ECO:0000313" key="1">
    <source>
        <dbReference type="EMBL" id="MFB0836139.1"/>
    </source>
</evidence>
<dbReference type="RefSeq" id="WP_373973314.1">
    <property type="nucleotide sequence ID" value="NZ_JBHDLJ010000018.1"/>
</dbReference>
<comment type="caution">
    <text evidence="1">The sequence shown here is derived from an EMBL/GenBank/DDBJ whole genome shotgun (WGS) entry which is preliminary data.</text>
</comment>
<evidence type="ECO:0000313" key="2">
    <source>
        <dbReference type="Proteomes" id="UP001575652"/>
    </source>
</evidence>